<proteinExistence type="predicted"/>
<feature type="transmembrane region" description="Helical" evidence="1">
    <location>
        <begin position="1003"/>
        <end position="1029"/>
    </location>
</feature>
<dbReference type="AlphaFoldDB" id="A0A921KD92"/>
<organism evidence="2 3">
    <name type="scientific">Sporosarcina psychrophila</name>
    <name type="common">Bacillus psychrophilus</name>
    <dbReference type="NCBI Taxonomy" id="1476"/>
    <lineage>
        <taxon>Bacteria</taxon>
        <taxon>Bacillati</taxon>
        <taxon>Bacillota</taxon>
        <taxon>Bacilli</taxon>
        <taxon>Bacillales</taxon>
        <taxon>Caryophanaceae</taxon>
        <taxon>Sporosarcina</taxon>
    </lineage>
</organism>
<feature type="transmembrane region" description="Helical" evidence="1">
    <location>
        <begin position="926"/>
        <end position="951"/>
    </location>
</feature>
<keyword evidence="1" id="KW-0812">Transmembrane</keyword>
<dbReference type="InterPro" id="IPR001036">
    <property type="entry name" value="Acrflvin-R"/>
</dbReference>
<feature type="transmembrane region" description="Helical" evidence="1">
    <location>
        <begin position="874"/>
        <end position="893"/>
    </location>
</feature>
<reference evidence="2" key="1">
    <citation type="journal article" date="2021" name="PeerJ">
        <title>Extensive microbial diversity within the chicken gut microbiome revealed by metagenomics and culture.</title>
        <authorList>
            <person name="Gilroy R."/>
            <person name="Ravi A."/>
            <person name="Getino M."/>
            <person name="Pursley I."/>
            <person name="Horton D.L."/>
            <person name="Alikhan N.F."/>
            <person name="Baker D."/>
            <person name="Gharbi K."/>
            <person name="Hall N."/>
            <person name="Watson M."/>
            <person name="Adriaenssens E.M."/>
            <person name="Foster-Nyarko E."/>
            <person name="Jarju S."/>
            <person name="Secka A."/>
            <person name="Antonio M."/>
            <person name="Oren A."/>
            <person name="Chaudhuri R.R."/>
            <person name="La Ragione R."/>
            <person name="Hildebrand F."/>
            <person name="Pallen M.J."/>
        </authorList>
    </citation>
    <scope>NUCLEOTIDE SEQUENCE</scope>
    <source>
        <strain evidence="2">CHK171-7178</strain>
    </source>
</reference>
<dbReference type="PRINTS" id="PR00702">
    <property type="entry name" value="ACRIFLAVINRP"/>
</dbReference>
<evidence type="ECO:0000313" key="2">
    <source>
        <dbReference type="EMBL" id="HJF32022.1"/>
    </source>
</evidence>
<keyword evidence="1" id="KW-0472">Membrane</keyword>
<reference evidence="2" key="2">
    <citation type="submission" date="2021-09" db="EMBL/GenBank/DDBJ databases">
        <authorList>
            <person name="Gilroy R."/>
        </authorList>
    </citation>
    <scope>NUCLEOTIDE SEQUENCE</scope>
    <source>
        <strain evidence="2">CHK171-7178</strain>
    </source>
</reference>
<dbReference type="EMBL" id="DYWT01000160">
    <property type="protein sequence ID" value="HJF32022.1"/>
    <property type="molecule type" value="Genomic_DNA"/>
</dbReference>
<gene>
    <name evidence="2" type="ORF">K8V56_09625</name>
</gene>
<keyword evidence="1" id="KW-1133">Transmembrane helix</keyword>
<dbReference type="Gene3D" id="3.30.70.1440">
    <property type="entry name" value="Multidrug efflux transporter AcrB pore domain"/>
    <property type="match status" value="1"/>
</dbReference>
<protein>
    <submittedName>
        <fullName evidence="2">Efflux RND transporter permease subunit</fullName>
    </submittedName>
</protein>
<evidence type="ECO:0000313" key="3">
    <source>
        <dbReference type="Proteomes" id="UP000698173"/>
    </source>
</evidence>
<dbReference type="Gene3D" id="3.30.2090.10">
    <property type="entry name" value="Multidrug efflux transporter AcrB TolC docking domain, DN and DC subdomains"/>
    <property type="match status" value="2"/>
</dbReference>
<feature type="transmembrane region" description="Helical" evidence="1">
    <location>
        <begin position="358"/>
        <end position="377"/>
    </location>
</feature>
<dbReference type="Gene3D" id="3.30.70.1430">
    <property type="entry name" value="Multidrug efflux transporter AcrB pore domain"/>
    <property type="match status" value="2"/>
</dbReference>
<dbReference type="GO" id="GO:0005886">
    <property type="term" value="C:plasma membrane"/>
    <property type="evidence" value="ECO:0007669"/>
    <property type="project" value="TreeGrafter"/>
</dbReference>
<dbReference type="PANTHER" id="PTHR32063">
    <property type="match status" value="1"/>
</dbReference>
<feature type="transmembrane region" description="Helical" evidence="1">
    <location>
        <begin position="972"/>
        <end position="991"/>
    </location>
</feature>
<dbReference type="SUPFAM" id="SSF82714">
    <property type="entry name" value="Multidrug efflux transporter AcrB TolC docking domain, DN and DC subdomains"/>
    <property type="match status" value="2"/>
</dbReference>
<feature type="transmembrane region" description="Helical" evidence="1">
    <location>
        <begin position="551"/>
        <end position="576"/>
    </location>
</feature>
<feature type="transmembrane region" description="Helical" evidence="1">
    <location>
        <begin position="462"/>
        <end position="484"/>
    </location>
</feature>
<dbReference type="Pfam" id="PF00873">
    <property type="entry name" value="ACR_tran"/>
    <property type="match status" value="2"/>
</dbReference>
<name>A0A921KD92_SPOPS</name>
<dbReference type="PANTHER" id="PTHR32063:SF0">
    <property type="entry name" value="SWARMING MOTILITY PROTEIN SWRC"/>
    <property type="match status" value="1"/>
</dbReference>
<comment type="caution">
    <text evidence="2">The sequence shown here is derived from an EMBL/GenBank/DDBJ whole genome shotgun (WGS) entry which is preliminary data.</text>
</comment>
<dbReference type="Gene3D" id="1.20.1640.10">
    <property type="entry name" value="Multidrug efflux transporter AcrB transmembrane domain"/>
    <property type="match status" value="2"/>
</dbReference>
<dbReference type="SUPFAM" id="SSF82866">
    <property type="entry name" value="Multidrug efflux transporter AcrB transmembrane domain"/>
    <property type="match status" value="2"/>
</dbReference>
<dbReference type="Gene3D" id="3.30.70.1320">
    <property type="entry name" value="Multidrug efflux transporter AcrB pore domain like"/>
    <property type="match status" value="1"/>
</dbReference>
<dbReference type="GO" id="GO:0042910">
    <property type="term" value="F:xenobiotic transmembrane transporter activity"/>
    <property type="evidence" value="ECO:0007669"/>
    <property type="project" value="TreeGrafter"/>
</dbReference>
<dbReference type="Proteomes" id="UP000698173">
    <property type="component" value="Unassembled WGS sequence"/>
</dbReference>
<dbReference type="InterPro" id="IPR027463">
    <property type="entry name" value="AcrB_DN_DC_subdom"/>
</dbReference>
<feature type="transmembrane region" description="Helical" evidence="1">
    <location>
        <begin position="384"/>
        <end position="401"/>
    </location>
</feature>
<dbReference type="SUPFAM" id="SSF82693">
    <property type="entry name" value="Multidrug efflux transporter AcrB pore domain, PN1, PN2, PC1 and PC2 subdomains"/>
    <property type="match status" value="2"/>
</dbReference>
<accession>A0A921KD92</accession>
<evidence type="ECO:0000256" key="1">
    <source>
        <dbReference type="SAM" id="Phobius"/>
    </source>
</evidence>
<feature type="transmembrane region" description="Helical" evidence="1">
    <location>
        <begin position="490"/>
        <end position="513"/>
    </location>
</feature>
<sequence length="1040" mass="111709">MNSIINFVMKNKLAVWLLTLIITATGIYSATKMNLETIPDITIPIVSVTTIYPGATPDQVVNEISEPLEKAVKSLNGVTSVSSSSYQNASSLQIEYSFGTDMKQAEEDVNDALKNITLPENAMDPSVGRISINAFPILALSVSDSDADLEQLTIKVEDTLVPELEGINGVSSVAVSGQQIEEVILTFDKEKLAANNLDEATVKQIVKGSDITMPLGLFQFNEEEQSVVIDGNITTVEDLENMLIPMMPASPSTGGSAIPAGPPTGMDAGMDAGAFKLPSVKLGVIATIEHVGKAESISRMNGKEAIAVQIVKSQNANTVTVVDDVKELMSQFEKENDGVKISTTLDQGEPIQQSVDTMINKALFGALFAVIIIMLFLRNFKSTIISIVSIPMSLLIAIIFLQQMDITLNMMTLGAMTVAIARVIDDSIVVVENIFRRMSLPTEKLKGKELVREATKEMFKPIMSSTLVTIAVFLPIGLVSGMVGELFLPFALTIVFALLASLVVAITIVPMLAHSLFNKQLYSNASTHKEKPSKMAASYRNILNWTLNHKLITTILSIALLVGSLFLAPVIGVSFLPDEEQKTMYITYTPEPGDTLDTVNGNVESAEAYLLDLKDVDVVQASVGGENPMAPGASNGALLFVTFDDDTAEFTKVKEKTIIELQKLATKGEWKSQDFSASGSSNAVSYYVYGNNLNDIEPIVADIEKIMSDNKDLKNVKTSLATNYKEYTLVANQEKLTQYGLTAGQVGMALYPNNQQEVLTKIEEGNKIIEVLINEDKKEHKTIDDLLKEKVQSPLGTEIAISELVDVQEGTTSDTVSRKDGRLFASVSAEITTKDVAKASSAIQTKVDELKIPSNTEISTAGVTEDIAEAFTQLGLAMVAAVAIVYLILVVTFGGGLAPLAILFSLPFTVIGALVGLWIAGETISVSAMIGLLMLIGIVVTNAIVLIDRVINKEKEGLTTRDAILEAGSTRLRPILMTALATIGALIPLAIGAEGSGLISKGLGVTVIGGLTSSTLLTLIFVPIVYEFLGKFRKKEKKKA</sequence>